<evidence type="ECO:0000313" key="2">
    <source>
        <dbReference type="EMBL" id="KAJ1953510.1"/>
    </source>
</evidence>
<feature type="non-terminal residue" evidence="2">
    <location>
        <position position="1"/>
    </location>
</feature>
<gene>
    <name evidence="2" type="ORF">IWQ62_005975</name>
</gene>
<comment type="caution">
    <text evidence="2">The sequence shown here is derived from an EMBL/GenBank/DDBJ whole genome shotgun (WGS) entry which is preliminary data.</text>
</comment>
<feature type="compositionally biased region" description="Gly residues" evidence="1">
    <location>
        <begin position="49"/>
        <end position="66"/>
    </location>
</feature>
<feature type="region of interest" description="Disordered" evidence="1">
    <location>
        <begin position="1"/>
        <end position="80"/>
    </location>
</feature>
<keyword evidence="3" id="KW-1185">Reference proteome</keyword>
<organism evidence="2 3">
    <name type="scientific">Dispira parvispora</name>
    <dbReference type="NCBI Taxonomy" id="1520584"/>
    <lineage>
        <taxon>Eukaryota</taxon>
        <taxon>Fungi</taxon>
        <taxon>Fungi incertae sedis</taxon>
        <taxon>Zoopagomycota</taxon>
        <taxon>Kickxellomycotina</taxon>
        <taxon>Dimargaritomycetes</taxon>
        <taxon>Dimargaritales</taxon>
        <taxon>Dimargaritaceae</taxon>
        <taxon>Dispira</taxon>
    </lineage>
</organism>
<protein>
    <submittedName>
        <fullName evidence="2">Uncharacterized protein</fullName>
    </submittedName>
</protein>
<evidence type="ECO:0000256" key="1">
    <source>
        <dbReference type="SAM" id="MobiDB-lite"/>
    </source>
</evidence>
<reference evidence="2" key="1">
    <citation type="submission" date="2022-07" db="EMBL/GenBank/DDBJ databases">
        <title>Phylogenomic reconstructions and comparative analyses of Kickxellomycotina fungi.</title>
        <authorList>
            <person name="Reynolds N.K."/>
            <person name="Stajich J.E."/>
            <person name="Barry K."/>
            <person name="Grigoriev I.V."/>
            <person name="Crous P."/>
            <person name="Smith M.E."/>
        </authorList>
    </citation>
    <scope>NUCLEOTIDE SEQUENCE</scope>
    <source>
        <strain evidence="2">RSA 1196</strain>
    </source>
</reference>
<feature type="compositionally biased region" description="Low complexity" evidence="1">
    <location>
        <begin position="30"/>
        <end position="48"/>
    </location>
</feature>
<dbReference type="AlphaFoldDB" id="A0A9W8AL79"/>
<evidence type="ECO:0000313" key="3">
    <source>
        <dbReference type="Proteomes" id="UP001150925"/>
    </source>
</evidence>
<name>A0A9W8AL79_9FUNG</name>
<accession>A0A9W8AL79</accession>
<feature type="compositionally biased region" description="Polar residues" evidence="1">
    <location>
        <begin position="1"/>
        <end position="21"/>
    </location>
</feature>
<sequence length="80" mass="7025">SASGGLNQAAGSANQATTTLGNGLPQLFSQQPAAGNGQAAPAQGAEGQAAGGEGGKAGEGGKGGEGGEGEGGEGGEGGSA</sequence>
<dbReference type="EMBL" id="JANBPY010002850">
    <property type="protein sequence ID" value="KAJ1953510.1"/>
    <property type="molecule type" value="Genomic_DNA"/>
</dbReference>
<proteinExistence type="predicted"/>
<dbReference type="Proteomes" id="UP001150925">
    <property type="component" value="Unassembled WGS sequence"/>
</dbReference>